<dbReference type="eggNOG" id="KOG0157">
    <property type="taxonomic scope" value="Eukaryota"/>
</dbReference>
<dbReference type="SUPFAM" id="SSF48264">
    <property type="entry name" value="Cytochrome P450"/>
    <property type="match status" value="1"/>
</dbReference>
<evidence type="ECO:0000313" key="4">
    <source>
        <dbReference type="EnsemblPlants" id="PGSC0003DMT400007847"/>
    </source>
</evidence>
<dbReference type="GO" id="GO:0016705">
    <property type="term" value="F:oxidoreductase activity, acting on paired donors, with incorporation or reduction of molecular oxygen"/>
    <property type="evidence" value="ECO:0007669"/>
    <property type="project" value="InterPro"/>
</dbReference>
<name>M0ZTM2_SOLTU</name>
<dbReference type="EnsemblPlants" id="PGSC0003DMT400007847">
    <property type="protein sequence ID" value="PGSC0003DMT400007847"/>
    <property type="gene ID" value="PGSC0003DMG401003034"/>
</dbReference>
<reference evidence="4" key="2">
    <citation type="submission" date="2015-06" db="UniProtKB">
        <authorList>
            <consortium name="EnsemblPlants"/>
        </authorList>
    </citation>
    <scope>IDENTIFICATION</scope>
    <source>
        <strain evidence="4">DM1-3 516 R44</strain>
    </source>
</reference>
<dbReference type="InterPro" id="IPR001128">
    <property type="entry name" value="Cyt_P450"/>
</dbReference>
<reference evidence="5" key="1">
    <citation type="journal article" date="2011" name="Nature">
        <title>Genome sequence and analysis of the tuber crop potato.</title>
        <authorList>
            <consortium name="The Potato Genome Sequencing Consortium"/>
        </authorList>
    </citation>
    <scope>NUCLEOTIDE SEQUENCE [LARGE SCALE GENOMIC DNA]</scope>
    <source>
        <strain evidence="5">cv. DM1-3 516 R44</strain>
    </source>
</reference>
<evidence type="ECO:0000256" key="1">
    <source>
        <dbReference type="ARBA" id="ARBA00022723"/>
    </source>
</evidence>
<dbReference type="Gramene" id="PGSC0003DMT400007847">
    <property type="protein sequence ID" value="PGSC0003DMT400007847"/>
    <property type="gene ID" value="PGSC0003DMG401003034"/>
</dbReference>
<dbReference type="InterPro" id="IPR036396">
    <property type="entry name" value="Cyt_P450_sf"/>
</dbReference>
<dbReference type="Proteomes" id="UP000011115">
    <property type="component" value="Unassembled WGS sequence"/>
</dbReference>
<accession>M0ZTM2</accession>
<dbReference type="PANTHER" id="PTHR24286">
    <property type="entry name" value="CYTOCHROME P450 26"/>
    <property type="match status" value="1"/>
</dbReference>
<dbReference type="PaxDb" id="4113-PGSC0003DMT400007847"/>
<evidence type="ECO:0000256" key="3">
    <source>
        <dbReference type="SAM" id="Phobius"/>
    </source>
</evidence>
<dbReference type="GO" id="GO:0020037">
    <property type="term" value="F:heme binding"/>
    <property type="evidence" value="ECO:0007669"/>
    <property type="project" value="InterPro"/>
</dbReference>
<keyword evidence="1" id="KW-0479">Metal-binding</keyword>
<evidence type="ECO:0000256" key="2">
    <source>
        <dbReference type="ARBA" id="ARBA00023004"/>
    </source>
</evidence>
<keyword evidence="3" id="KW-0812">Transmembrane</keyword>
<dbReference type="HOGENOM" id="CLU_1527803_0_0_1"/>
<keyword evidence="3" id="KW-0472">Membrane</keyword>
<keyword evidence="2" id="KW-0408">Iron</keyword>
<proteinExistence type="predicted"/>
<feature type="transmembrane region" description="Helical" evidence="3">
    <location>
        <begin position="6"/>
        <end position="23"/>
    </location>
</feature>
<protein>
    <submittedName>
        <fullName evidence="4">Cytochrome P450</fullName>
    </submittedName>
</protein>
<dbReference type="OMA" id="CHEKFIN"/>
<keyword evidence="5" id="KW-1185">Reference proteome</keyword>
<dbReference type="PANTHER" id="PTHR24286:SF11">
    <property type="entry name" value="CYTOCHROME P450, FAMILY 87, SUBFAMILY A, POLYPEPTIDE 2"/>
    <property type="match status" value="1"/>
</dbReference>
<dbReference type="InParanoid" id="M0ZTM2"/>
<keyword evidence="3" id="KW-1133">Transmembrane helix</keyword>
<dbReference type="GO" id="GO:0004497">
    <property type="term" value="F:monooxygenase activity"/>
    <property type="evidence" value="ECO:0007669"/>
    <property type="project" value="InterPro"/>
</dbReference>
<dbReference type="Gene3D" id="1.10.630.10">
    <property type="entry name" value="Cytochrome P450"/>
    <property type="match status" value="1"/>
</dbReference>
<evidence type="ECO:0000313" key="5">
    <source>
        <dbReference type="Proteomes" id="UP000011115"/>
    </source>
</evidence>
<organism evidence="4 5">
    <name type="scientific">Solanum tuberosum</name>
    <name type="common">Potato</name>
    <dbReference type="NCBI Taxonomy" id="4113"/>
    <lineage>
        <taxon>Eukaryota</taxon>
        <taxon>Viridiplantae</taxon>
        <taxon>Streptophyta</taxon>
        <taxon>Embryophyta</taxon>
        <taxon>Tracheophyta</taxon>
        <taxon>Spermatophyta</taxon>
        <taxon>Magnoliopsida</taxon>
        <taxon>eudicotyledons</taxon>
        <taxon>Gunneridae</taxon>
        <taxon>Pentapetalae</taxon>
        <taxon>asterids</taxon>
        <taxon>lamiids</taxon>
        <taxon>Solanales</taxon>
        <taxon>Solanaceae</taxon>
        <taxon>Solanoideae</taxon>
        <taxon>Solaneae</taxon>
        <taxon>Solanum</taxon>
    </lineage>
</organism>
<dbReference type="GO" id="GO:0005506">
    <property type="term" value="F:iron ion binding"/>
    <property type="evidence" value="ECO:0007669"/>
    <property type="project" value="InterPro"/>
</dbReference>
<dbReference type="AlphaFoldDB" id="M0ZTM2"/>
<dbReference type="Pfam" id="PF00067">
    <property type="entry name" value="p450"/>
    <property type="match status" value="1"/>
</dbReference>
<sequence length="176" mass="20140">MISVGMSIGAFLILIIIHWVYNWRNPRCNGKLPPGSMGWPLLGETIQFFTPNTTSDIAPFVKERMKRYGPIFRTSVVGRPVIVSTDPDLNYFIFQQEGQSFQSWYPDTFTEIFGRQNVGSLHGFMYKYLKNMVLNLFGSESLKKMLPEVEEVAKNKLKRWSGQTSVEMKEATANVS</sequence>